<dbReference type="EMBL" id="JBHUCP010000008">
    <property type="protein sequence ID" value="MFD1530488.1"/>
    <property type="molecule type" value="Genomic_DNA"/>
</dbReference>
<dbReference type="Proteomes" id="UP001597145">
    <property type="component" value="Unassembled WGS sequence"/>
</dbReference>
<accession>A0ABW4FJV0</accession>
<organism evidence="2 3">
    <name type="scientific">Pseudonocardia aurantiaca</name>
    <dbReference type="NCBI Taxonomy" id="75290"/>
    <lineage>
        <taxon>Bacteria</taxon>
        <taxon>Bacillati</taxon>
        <taxon>Actinomycetota</taxon>
        <taxon>Actinomycetes</taxon>
        <taxon>Pseudonocardiales</taxon>
        <taxon>Pseudonocardiaceae</taxon>
        <taxon>Pseudonocardia</taxon>
    </lineage>
</organism>
<evidence type="ECO:0000313" key="3">
    <source>
        <dbReference type="Proteomes" id="UP001597145"/>
    </source>
</evidence>
<evidence type="ECO:0000256" key="1">
    <source>
        <dbReference type="SAM" id="Phobius"/>
    </source>
</evidence>
<sequence length="244" mass="25721">MNSPAVQRSPKRLARNAGLLYLVVAICGGFAHAVRLQVYVPGDAAATAANVVANASLVRTSFVADLVDATFFLLTVMALYQLLQHVTKVVARAMVVFVVVAVAIKALNLVTQLQALLVATEPAYAGAFGAEGSDAMVLLLLDLQHNGYLVAQVFFGLWLFPLGLLAYRSGMFPRPLGVVLMTGTVAYLLDVALQFLAPALADAVNPVVVVVVTLSEVSMLAYLLIKGVSTAKAPRPAERALVSS</sequence>
<feature type="transmembrane region" description="Helical" evidence="1">
    <location>
        <begin position="148"/>
        <end position="167"/>
    </location>
</feature>
<gene>
    <name evidence="2" type="ORF">ACFSCY_13645</name>
</gene>
<keyword evidence="1" id="KW-1133">Transmembrane helix</keyword>
<name>A0ABW4FJV0_9PSEU</name>
<protein>
    <submittedName>
        <fullName evidence="2">DUF4386 domain-containing protein</fullName>
    </submittedName>
</protein>
<keyword evidence="1" id="KW-0472">Membrane</keyword>
<dbReference type="InterPro" id="IPR025495">
    <property type="entry name" value="DUF4386"/>
</dbReference>
<feature type="transmembrane region" description="Helical" evidence="1">
    <location>
        <begin position="176"/>
        <end position="197"/>
    </location>
</feature>
<dbReference type="Pfam" id="PF14329">
    <property type="entry name" value="DUF4386"/>
    <property type="match status" value="1"/>
</dbReference>
<feature type="transmembrane region" description="Helical" evidence="1">
    <location>
        <begin position="57"/>
        <end position="82"/>
    </location>
</feature>
<feature type="transmembrane region" description="Helical" evidence="1">
    <location>
        <begin position="89"/>
        <end position="107"/>
    </location>
</feature>
<reference evidence="3" key="1">
    <citation type="journal article" date="2019" name="Int. J. Syst. Evol. Microbiol.">
        <title>The Global Catalogue of Microorganisms (GCM) 10K type strain sequencing project: providing services to taxonomists for standard genome sequencing and annotation.</title>
        <authorList>
            <consortium name="The Broad Institute Genomics Platform"/>
            <consortium name="The Broad Institute Genome Sequencing Center for Infectious Disease"/>
            <person name="Wu L."/>
            <person name="Ma J."/>
        </authorList>
    </citation>
    <scope>NUCLEOTIDE SEQUENCE [LARGE SCALE GENOMIC DNA]</scope>
    <source>
        <strain evidence="3">JCM 12165</strain>
    </source>
</reference>
<keyword evidence="1" id="KW-0812">Transmembrane</keyword>
<dbReference type="RefSeq" id="WP_343987785.1">
    <property type="nucleotide sequence ID" value="NZ_BAAAJG010000029.1"/>
</dbReference>
<evidence type="ECO:0000313" key="2">
    <source>
        <dbReference type="EMBL" id="MFD1530488.1"/>
    </source>
</evidence>
<proteinExistence type="predicted"/>
<comment type="caution">
    <text evidence="2">The sequence shown here is derived from an EMBL/GenBank/DDBJ whole genome shotgun (WGS) entry which is preliminary data.</text>
</comment>
<keyword evidence="3" id="KW-1185">Reference proteome</keyword>
<feature type="transmembrane region" description="Helical" evidence="1">
    <location>
        <begin position="203"/>
        <end position="225"/>
    </location>
</feature>